<accession>A0A0F9A322</accession>
<dbReference type="AlphaFoldDB" id="A0A0F9A322"/>
<protein>
    <recommendedName>
        <fullName evidence="3">DUF5681 domain-containing protein</fullName>
    </recommendedName>
</protein>
<feature type="compositionally biased region" description="Basic and acidic residues" evidence="1">
    <location>
        <begin position="1"/>
        <end position="10"/>
    </location>
</feature>
<evidence type="ECO:0008006" key="3">
    <source>
        <dbReference type="Google" id="ProtNLM"/>
    </source>
</evidence>
<reference evidence="2" key="1">
    <citation type="journal article" date="2015" name="Nature">
        <title>Complex archaea that bridge the gap between prokaryotes and eukaryotes.</title>
        <authorList>
            <person name="Spang A."/>
            <person name="Saw J.H."/>
            <person name="Jorgensen S.L."/>
            <person name="Zaremba-Niedzwiedzka K."/>
            <person name="Martijn J."/>
            <person name="Lind A.E."/>
            <person name="van Eijk R."/>
            <person name="Schleper C."/>
            <person name="Guy L."/>
            <person name="Ettema T.J."/>
        </authorList>
    </citation>
    <scope>NUCLEOTIDE SEQUENCE</scope>
</reference>
<feature type="region of interest" description="Disordered" evidence="1">
    <location>
        <begin position="1"/>
        <end position="21"/>
    </location>
</feature>
<organism evidence="2">
    <name type="scientific">marine sediment metagenome</name>
    <dbReference type="NCBI Taxonomy" id="412755"/>
    <lineage>
        <taxon>unclassified sequences</taxon>
        <taxon>metagenomes</taxon>
        <taxon>ecological metagenomes</taxon>
    </lineage>
</organism>
<name>A0A0F9A322_9ZZZZ</name>
<sequence length="101" mass="11373">MFKKGKEWKGNAKGRPKGSGMNITSEIKAKLLSKPNGKDGKTYLQLLIDVIIEKAVIERDTKTIEQMWKYIDGLPKQSIELDGEEVAQLGVILFPKKKEDV</sequence>
<comment type="caution">
    <text evidence="2">The sequence shown here is derived from an EMBL/GenBank/DDBJ whole genome shotgun (WGS) entry which is preliminary data.</text>
</comment>
<evidence type="ECO:0000313" key="2">
    <source>
        <dbReference type="EMBL" id="KKK72984.1"/>
    </source>
</evidence>
<evidence type="ECO:0000256" key="1">
    <source>
        <dbReference type="SAM" id="MobiDB-lite"/>
    </source>
</evidence>
<gene>
    <name evidence="2" type="ORF">LCGC14_2898430</name>
</gene>
<dbReference type="EMBL" id="LAZR01056991">
    <property type="protein sequence ID" value="KKK72984.1"/>
    <property type="molecule type" value="Genomic_DNA"/>
</dbReference>
<proteinExistence type="predicted"/>